<feature type="domain" description="Nuclear respiratory factor 1 NLS/DNA-binding dimerisation" evidence="2">
    <location>
        <begin position="31"/>
        <end position="128"/>
    </location>
</feature>
<dbReference type="OrthoDB" id="6288734at2759"/>
<dbReference type="InterPro" id="IPR019525">
    <property type="entry name" value="Nrf1_NLS/DNA-bd_dimer"/>
</dbReference>
<feature type="region of interest" description="Disordered" evidence="1">
    <location>
        <begin position="836"/>
        <end position="855"/>
    </location>
</feature>
<dbReference type="Proteomes" id="UP000235965">
    <property type="component" value="Unassembled WGS sequence"/>
</dbReference>
<evidence type="ECO:0000256" key="1">
    <source>
        <dbReference type="SAM" id="MobiDB-lite"/>
    </source>
</evidence>
<comment type="caution">
    <text evidence="3">The sequence shown here is derived from an EMBL/GenBank/DDBJ whole genome shotgun (WGS) entry which is preliminary data.</text>
</comment>
<evidence type="ECO:0000259" key="2">
    <source>
        <dbReference type="Pfam" id="PF10491"/>
    </source>
</evidence>
<feature type="compositionally biased region" description="Polar residues" evidence="1">
    <location>
        <begin position="840"/>
        <end position="851"/>
    </location>
</feature>
<dbReference type="Pfam" id="PF10491">
    <property type="entry name" value="Nrf1_DNA-bind"/>
    <property type="match status" value="1"/>
</dbReference>
<protein>
    <recommendedName>
        <fullName evidence="2">Nuclear respiratory factor 1 NLS/DNA-binding dimerisation domain-containing protein</fullName>
    </recommendedName>
</protein>
<sequence length="1092" mass="124076">MTDESPLLISLVKLQVRKLKLGGFNLSGISDEEIMISNLPLLFADGYPTCLEKFTLAQLERFVPFMLQCSLGQKYLDKYTSTPKWWPTDLPFSVCVKKPVGMDDTRWFATLKSMVCRCYTYHGCEFMLRFCTELSKCPSTTYEFVESLDGTTSLYSKETGRLMVTFRNENREYDKGVESNPRRFLVRRNCSQNTSHILLQPPVFDIYLCDNCDGEFDSLPEVQEHEKTCGKQQISQEMIPEEQPKQQSQDSFLLYFNLKSVNSENVPRAVSPLKKNSCKRRYRVGVRFSRCSAVPFSSPLGILIQRKSRMAPINSQVLLERLERYCITNVEGASSRFREREFEDKMQEAIEWPVTWKPPHQKKAQDIWTHHYCFTVKESHEKIARIASGGLSKRSQKLLSMCRDVRVVMMRLTEEEIVGLTTRMPTPDPSPRDSEAAFQLPTLIPNTMYAYNAYLNVKNHYPEPIALSPQSTIPVIDLCSTDEEDEVEPITSVPLLSDENSPLVLAEEKYQEQNGVEDVEPVFCNKTSSPSMAVYPVIETPYETYAQVRRSSSCLDKGTFATRDPSDPSLRFSESVSQGWQMNICMKTPISTSPAPAFTNEEKHITYSSALRFNSAEVPVPNLASSERKRRLQTKNFNMISASETFGGDEVEEVHTPFLQRDKADYFKFYNPYVPLIRTRIDSETKARVSVPSYVSAPLTIDCTDTEKSNSKLSFPCRKEEMEVSVEDATSNSPSFISEADSSKSLHSVSSLNHRKEQTLTKVCCMSSEESSRHNARDAYLSSYEETGKHHTSMLKMIPNTSSPVLTRGKSTSLDETVNTSVSDHLMPTRPRRRVRYQRKMSSTTPSSPSIARNLHTDGDVASYASLQSNQTDSVKMHRSKISVPLRKEQSQSKVVITPLPATALTFSEEGDGTAYAPLHCDMEDDPKLQHSNPSLPHRRDRTRYAMKRASEAPQHMGDPDSVVPTPKKPNLKVYRETVPGLESKTQDTSNSDVFWASVKLEKAAESLQRCMAQHRSPLSIRRLRQNECREPKRRGPDEILNRNDTVLCGELINETVHSSLLVAELSELWNRNCSQVKDTVKVGKLFRQEDL</sequence>
<name>A0A2J7PTM5_9NEOP</name>
<evidence type="ECO:0000313" key="4">
    <source>
        <dbReference type="Proteomes" id="UP000235965"/>
    </source>
</evidence>
<dbReference type="AlphaFoldDB" id="A0A2J7PTM5"/>
<accession>A0A2J7PTM5</accession>
<dbReference type="InParanoid" id="A0A2J7PTM5"/>
<feature type="region of interest" description="Disordered" evidence="1">
    <location>
        <begin position="948"/>
        <end position="969"/>
    </location>
</feature>
<evidence type="ECO:0000313" key="3">
    <source>
        <dbReference type="EMBL" id="PNF19674.1"/>
    </source>
</evidence>
<keyword evidence="4" id="KW-1185">Reference proteome</keyword>
<organism evidence="3 4">
    <name type="scientific">Cryptotermes secundus</name>
    <dbReference type="NCBI Taxonomy" id="105785"/>
    <lineage>
        <taxon>Eukaryota</taxon>
        <taxon>Metazoa</taxon>
        <taxon>Ecdysozoa</taxon>
        <taxon>Arthropoda</taxon>
        <taxon>Hexapoda</taxon>
        <taxon>Insecta</taxon>
        <taxon>Pterygota</taxon>
        <taxon>Neoptera</taxon>
        <taxon>Polyneoptera</taxon>
        <taxon>Dictyoptera</taxon>
        <taxon>Blattodea</taxon>
        <taxon>Blattoidea</taxon>
        <taxon>Termitoidae</taxon>
        <taxon>Kalotermitidae</taxon>
        <taxon>Cryptotermitinae</taxon>
        <taxon>Cryptotermes</taxon>
    </lineage>
</organism>
<gene>
    <name evidence="3" type="ORF">B7P43_G16063</name>
</gene>
<proteinExistence type="predicted"/>
<reference evidence="3 4" key="1">
    <citation type="submission" date="2017-12" db="EMBL/GenBank/DDBJ databases">
        <title>Hemimetabolous genomes reveal molecular basis of termite eusociality.</title>
        <authorList>
            <person name="Harrison M.C."/>
            <person name="Jongepier E."/>
            <person name="Robertson H.M."/>
            <person name="Arning N."/>
            <person name="Bitard-Feildel T."/>
            <person name="Chao H."/>
            <person name="Childers C.P."/>
            <person name="Dinh H."/>
            <person name="Doddapaneni H."/>
            <person name="Dugan S."/>
            <person name="Gowin J."/>
            <person name="Greiner C."/>
            <person name="Han Y."/>
            <person name="Hu H."/>
            <person name="Hughes D.S.T."/>
            <person name="Huylmans A.-K."/>
            <person name="Kemena C."/>
            <person name="Kremer L.P.M."/>
            <person name="Lee S.L."/>
            <person name="Lopez-Ezquerra A."/>
            <person name="Mallet L."/>
            <person name="Monroy-Kuhn J.M."/>
            <person name="Moser A."/>
            <person name="Murali S.C."/>
            <person name="Muzny D.M."/>
            <person name="Otani S."/>
            <person name="Piulachs M.-D."/>
            <person name="Poelchau M."/>
            <person name="Qu J."/>
            <person name="Schaub F."/>
            <person name="Wada-Katsumata A."/>
            <person name="Worley K.C."/>
            <person name="Xie Q."/>
            <person name="Ylla G."/>
            <person name="Poulsen M."/>
            <person name="Gibbs R.A."/>
            <person name="Schal C."/>
            <person name="Richards S."/>
            <person name="Belles X."/>
            <person name="Korb J."/>
            <person name="Bornberg-Bauer E."/>
        </authorList>
    </citation>
    <scope>NUCLEOTIDE SEQUENCE [LARGE SCALE GENOMIC DNA]</scope>
    <source>
        <tissue evidence="3">Whole body</tissue>
    </source>
</reference>
<dbReference type="EMBL" id="NEVH01021236">
    <property type="protein sequence ID" value="PNF19674.1"/>
    <property type="molecule type" value="Genomic_DNA"/>
</dbReference>